<dbReference type="GO" id="GO:0036064">
    <property type="term" value="C:ciliary basal body"/>
    <property type="evidence" value="ECO:0007669"/>
    <property type="project" value="TreeGrafter"/>
</dbReference>
<dbReference type="InterPro" id="IPR036322">
    <property type="entry name" value="WD40_repeat_dom_sf"/>
</dbReference>
<dbReference type="PANTHER" id="PTHR44414:SF1">
    <property type="entry name" value="PROTEIN NEDD1"/>
    <property type="match status" value="1"/>
</dbReference>
<dbReference type="SUPFAM" id="SSF50978">
    <property type="entry name" value="WD40 repeat-like"/>
    <property type="match status" value="1"/>
</dbReference>
<dbReference type="GO" id="GO:0005814">
    <property type="term" value="C:centriole"/>
    <property type="evidence" value="ECO:0007669"/>
    <property type="project" value="TreeGrafter"/>
</dbReference>
<dbReference type="PANTHER" id="PTHR44414">
    <property type="entry name" value="PROTEIN NEDD1"/>
    <property type="match status" value="1"/>
</dbReference>
<dbReference type="GO" id="GO:0005813">
    <property type="term" value="C:centrosome"/>
    <property type="evidence" value="ECO:0007669"/>
    <property type="project" value="TreeGrafter"/>
</dbReference>
<dbReference type="OrthoDB" id="1602884at2759"/>
<dbReference type="EMBL" id="OV651813">
    <property type="protein sequence ID" value="CAH1098552.1"/>
    <property type="molecule type" value="Genomic_DNA"/>
</dbReference>
<dbReference type="Proteomes" id="UP001153636">
    <property type="component" value="Chromosome 1"/>
</dbReference>
<proteinExistence type="predicted"/>
<reference evidence="1" key="1">
    <citation type="submission" date="2022-01" db="EMBL/GenBank/DDBJ databases">
        <authorList>
            <person name="King R."/>
        </authorList>
    </citation>
    <scope>NUCLEOTIDE SEQUENCE</scope>
</reference>
<dbReference type="Pfam" id="PF00400">
    <property type="entry name" value="WD40"/>
    <property type="match status" value="2"/>
</dbReference>
<dbReference type="GO" id="GO:0000278">
    <property type="term" value="P:mitotic cell cycle"/>
    <property type="evidence" value="ECO:0007669"/>
    <property type="project" value="TreeGrafter"/>
</dbReference>
<sequence length="417" mass="46830">MFASAGLVLKLHNVTDNQLEPISVYKPKKIPGSPRITQLSWCHDNSYIGILPEESFPQIISSKDRANLNLIHTIQVLKKVTAIQFKQHTKRSMALGNAEGEVILYDTKNRNILRRVCNLNCPIRAMEFNDRDEQLAVATDKSINIFADSDAVNNFTKEDCYTENCTVLKYHPVIPNVLAVGYENGCVVIRDTEKSEVIASFQKHCAPITGINYSNRQKAIITTGIDKKVCVYDYTSSECLFRMNMHQAVTCCDVSTNDVYIAVGLEDGSVSVCDIRDPLKPMITSNTHNSPVSAISFEKGPVFAGTPREKISGTTLNQSEAGDYRLEYENDGIDEKFKQDIVKMMKNHMTYLEVQLNEHCNKFQNFIMNEFDSIHNAMSRWDVFNVGDSSEVAQALGNAATNSIHSTTIRKSHCNNY</sequence>
<dbReference type="GO" id="GO:0007020">
    <property type="term" value="P:microtubule nucleation"/>
    <property type="evidence" value="ECO:0007669"/>
    <property type="project" value="TreeGrafter"/>
</dbReference>
<evidence type="ECO:0000313" key="2">
    <source>
        <dbReference type="Proteomes" id="UP001153636"/>
    </source>
</evidence>
<dbReference type="GO" id="GO:0005737">
    <property type="term" value="C:cytoplasm"/>
    <property type="evidence" value="ECO:0007669"/>
    <property type="project" value="TreeGrafter"/>
</dbReference>
<dbReference type="Gene3D" id="2.130.10.10">
    <property type="entry name" value="YVTN repeat-like/Quinoprotein amine dehydrogenase"/>
    <property type="match status" value="2"/>
</dbReference>
<dbReference type="GO" id="GO:0000922">
    <property type="term" value="C:spindle pole"/>
    <property type="evidence" value="ECO:0007669"/>
    <property type="project" value="TreeGrafter"/>
</dbReference>
<dbReference type="SMART" id="SM00320">
    <property type="entry name" value="WD40"/>
    <property type="match status" value="5"/>
</dbReference>
<dbReference type="AlphaFoldDB" id="A0A9P0CH41"/>
<dbReference type="GO" id="GO:0043015">
    <property type="term" value="F:gamma-tubulin binding"/>
    <property type="evidence" value="ECO:0007669"/>
    <property type="project" value="TreeGrafter"/>
</dbReference>
<protein>
    <submittedName>
        <fullName evidence="1">Uncharacterized protein</fullName>
    </submittedName>
</protein>
<dbReference type="InterPro" id="IPR015943">
    <property type="entry name" value="WD40/YVTN_repeat-like_dom_sf"/>
</dbReference>
<dbReference type="InterPro" id="IPR052818">
    <property type="entry name" value="NEDD1_Spindle_Assembly"/>
</dbReference>
<evidence type="ECO:0000313" key="1">
    <source>
        <dbReference type="EMBL" id="CAH1098552.1"/>
    </source>
</evidence>
<name>A0A9P0CH41_9CUCU</name>
<gene>
    <name evidence="1" type="ORF">PSYICH_LOCUS470</name>
</gene>
<organism evidence="1 2">
    <name type="scientific">Psylliodes chrysocephalus</name>
    <dbReference type="NCBI Taxonomy" id="3402493"/>
    <lineage>
        <taxon>Eukaryota</taxon>
        <taxon>Metazoa</taxon>
        <taxon>Ecdysozoa</taxon>
        <taxon>Arthropoda</taxon>
        <taxon>Hexapoda</taxon>
        <taxon>Insecta</taxon>
        <taxon>Pterygota</taxon>
        <taxon>Neoptera</taxon>
        <taxon>Endopterygota</taxon>
        <taxon>Coleoptera</taxon>
        <taxon>Polyphaga</taxon>
        <taxon>Cucujiformia</taxon>
        <taxon>Chrysomeloidea</taxon>
        <taxon>Chrysomelidae</taxon>
        <taxon>Galerucinae</taxon>
        <taxon>Alticini</taxon>
        <taxon>Psylliodes</taxon>
    </lineage>
</organism>
<accession>A0A9P0CH41</accession>
<dbReference type="InterPro" id="IPR001680">
    <property type="entry name" value="WD40_rpt"/>
</dbReference>
<keyword evidence="2" id="KW-1185">Reference proteome</keyword>